<gene>
    <name evidence="3" type="ORF">JOE69_001747</name>
</gene>
<evidence type="ECO:0000256" key="1">
    <source>
        <dbReference type="ARBA" id="ARBA00010617"/>
    </source>
</evidence>
<accession>A0ABU1JAQ8</accession>
<dbReference type="Pfam" id="PF00067">
    <property type="entry name" value="p450"/>
    <property type="match status" value="1"/>
</dbReference>
<dbReference type="Gene3D" id="1.10.630.10">
    <property type="entry name" value="Cytochrome P450"/>
    <property type="match status" value="1"/>
</dbReference>
<dbReference type="PRINTS" id="PR00385">
    <property type="entry name" value="P450"/>
</dbReference>
<comment type="similarity">
    <text evidence="1 2">Belongs to the cytochrome P450 family.</text>
</comment>
<keyword evidence="2" id="KW-0479">Metal-binding</keyword>
<reference evidence="3 4" key="1">
    <citation type="submission" date="2023-07" db="EMBL/GenBank/DDBJ databases">
        <title>Sequencing the genomes of 1000 actinobacteria strains.</title>
        <authorList>
            <person name="Klenk H.-P."/>
        </authorList>
    </citation>
    <scope>NUCLEOTIDE SEQUENCE [LARGE SCALE GENOMIC DNA]</scope>
    <source>
        <strain evidence="3 4">DSM 14555</strain>
    </source>
</reference>
<comment type="caution">
    <text evidence="3">The sequence shown here is derived from an EMBL/GenBank/DDBJ whole genome shotgun (WGS) entry which is preliminary data.</text>
</comment>
<evidence type="ECO:0000313" key="4">
    <source>
        <dbReference type="Proteomes" id="UP001185069"/>
    </source>
</evidence>
<keyword evidence="2" id="KW-0560">Oxidoreductase</keyword>
<keyword evidence="2" id="KW-0503">Monooxygenase</keyword>
<protein>
    <submittedName>
        <fullName evidence="3">Cytochrome P450</fullName>
    </submittedName>
</protein>
<dbReference type="InterPro" id="IPR002397">
    <property type="entry name" value="Cyt_P450_B"/>
</dbReference>
<dbReference type="PRINTS" id="PR00359">
    <property type="entry name" value="BP450"/>
</dbReference>
<keyword evidence="2" id="KW-0349">Heme</keyword>
<organism evidence="3 4">
    <name type="scientific">Arthrobacter russicus</name>
    <dbReference type="NCBI Taxonomy" id="172040"/>
    <lineage>
        <taxon>Bacteria</taxon>
        <taxon>Bacillati</taxon>
        <taxon>Actinomycetota</taxon>
        <taxon>Actinomycetes</taxon>
        <taxon>Micrococcales</taxon>
        <taxon>Micrococcaceae</taxon>
        <taxon>Arthrobacter</taxon>
    </lineage>
</organism>
<dbReference type="RefSeq" id="WP_309797879.1">
    <property type="nucleotide sequence ID" value="NZ_BAAAHY010000005.1"/>
</dbReference>
<keyword evidence="4" id="KW-1185">Reference proteome</keyword>
<dbReference type="CDD" id="cd11029">
    <property type="entry name" value="CYP107-like"/>
    <property type="match status" value="1"/>
</dbReference>
<keyword evidence="2" id="KW-0408">Iron</keyword>
<dbReference type="InterPro" id="IPR017972">
    <property type="entry name" value="Cyt_P450_CS"/>
</dbReference>
<dbReference type="Proteomes" id="UP001185069">
    <property type="component" value="Unassembled WGS sequence"/>
</dbReference>
<sequence length="418" mass="45712">MFGQRALRNPESALLELDAAFVQDPYAVYAKLSAKGSAHRVRMPPGVPLIGGLPVWVITGYDAVRAAFADPRLSTDLDRIDGLLAQKEPDSSKRGGFSKDIASHMLHTDQPDHTRLRKLVGKAFTGRAVQALRPQIQTVVDELVEALNDHDEVDFLDAFAFPLPIRVICLLLGVPVEEQGDFKDWSSALVSGHSPEQANAAAEAVAGYLAGLIERKRHATSDDDLLTALVAAHDVDDRLTTAELISTAYLMFIAGFETTLNALGNGTLHLMSHRDQWDALRDHRSLLPGAVEELLRLESPLKHATFRCAKENLRVGNAHILAGDFVLLAIASANHDPLRFSDPQALDVRRSAAGHLAFGHGIHHCLGAPLARIEVQMAFHSLLDAFPDMTLAVDPVDLRWRNSTIIRGLESLPVRLNR</sequence>
<dbReference type="InterPro" id="IPR036396">
    <property type="entry name" value="Cyt_P450_sf"/>
</dbReference>
<dbReference type="PROSITE" id="PS00086">
    <property type="entry name" value="CYTOCHROME_P450"/>
    <property type="match status" value="1"/>
</dbReference>
<evidence type="ECO:0000256" key="2">
    <source>
        <dbReference type="RuleBase" id="RU000461"/>
    </source>
</evidence>
<dbReference type="EMBL" id="JAVDQF010000001">
    <property type="protein sequence ID" value="MDR6269509.1"/>
    <property type="molecule type" value="Genomic_DNA"/>
</dbReference>
<dbReference type="SUPFAM" id="SSF48264">
    <property type="entry name" value="Cytochrome P450"/>
    <property type="match status" value="1"/>
</dbReference>
<dbReference type="InterPro" id="IPR001128">
    <property type="entry name" value="Cyt_P450"/>
</dbReference>
<dbReference type="PANTHER" id="PTHR46696">
    <property type="entry name" value="P450, PUTATIVE (EUROFUNG)-RELATED"/>
    <property type="match status" value="1"/>
</dbReference>
<name>A0ABU1JAQ8_9MICC</name>
<dbReference type="PANTHER" id="PTHR46696:SF1">
    <property type="entry name" value="CYTOCHROME P450 YJIB-RELATED"/>
    <property type="match status" value="1"/>
</dbReference>
<evidence type="ECO:0000313" key="3">
    <source>
        <dbReference type="EMBL" id="MDR6269509.1"/>
    </source>
</evidence>
<proteinExistence type="inferred from homology"/>